<accession>A0ABU4NHX9</accession>
<dbReference type="EMBL" id="JARAYU010000004">
    <property type="protein sequence ID" value="MDX3701254.1"/>
    <property type="molecule type" value="Genomic_DNA"/>
</dbReference>
<comment type="caution">
    <text evidence="1">The sequence shown here is derived from an EMBL/GenBank/DDBJ whole genome shotgun (WGS) entry which is preliminary data.</text>
</comment>
<protein>
    <submittedName>
        <fullName evidence="1">Uncharacterized protein</fullName>
    </submittedName>
</protein>
<name>A0ABU4NHX9_9ACTN</name>
<evidence type="ECO:0000313" key="1">
    <source>
        <dbReference type="EMBL" id="MDX3701254.1"/>
    </source>
</evidence>
<dbReference type="Proteomes" id="UP001271274">
    <property type="component" value="Unassembled WGS sequence"/>
</dbReference>
<proteinExistence type="predicted"/>
<sequence length="68" mass="7354">MFADGAEFEANSQVFRGRSEILDFLLAREADAASQAFHVPANEVTTAQAGGPHGESVELRALFLPHVR</sequence>
<gene>
    <name evidence="1" type="ORF">PV662_16080</name>
</gene>
<keyword evidence="2" id="KW-1185">Reference proteome</keyword>
<organism evidence="1 2">
    <name type="scientific">Streptomyces europaeiscabiei</name>
    <dbReference type="NCBI Taxonomy" id="146819"/>
    <lineage>
        <taxon>Bacteria</taxon>
        <taxon>Bacillati</taxon>
        <taxon>Actinomycetota</taxon>
        <taxon>Actinomycetes</taxon>
        <taxon>Kitasatosporales</taxon>
        <taxon>Streptomycetaceae</taxon>
        <taxon>Streptomyces</taxon>
    </lineage>
</organism>
<dbReference type="RefSeq" id="WP_319062254.1">
    <property type="nucleotide sequence ID" value="NZ_JARAYT010000003.1"/>
</dbReference>
<evidence type="ECO:0000313" key="2">
    <source>
        <dbReference type="Proteomes" id="UP001271274"/>
    </source>
</evidence>
<reference evidence="1 2" key="1">
    <citation type="journal article" date="2023" name="Microb. Genom.">
        <title>Mesoterricola silvestris gen. nov., sp. nov., Mesoterricola sediminis sp. nov., Geothrix oryzae sp. nov., Geothrix edaphica sp. nov., Geothrix rubra sp. nov., and Geothrix limicola sp. nov., six novel members of Acidobacteriota isolated from soils.</title>
        <authorList>
            <person name="Weisberg A.J."/>
            <person name="Pearce E."/>
            <person name="Kramer C.G."/>
            <person name="Chang J.H."/>
            <person name="Clarke C.R."/>
        </authorList>
    </citation>
    <scope>NUCLEOTIDE SEQUENCE [LARGE SCALE GENOMIC DNA]</scope>
    <source>
        <strain evidence="1 2">ID09-01A</strain>
    </source>
</reference>